<name>A0ABV2CQ54_9RHOO</name>
<dbReference type="Gene3D" id="3.40.50.300">
    <property type="entry name" value="P-loop containing nucleotide triphosphate hydrolases"/>
    <property type="match status" value="1"/>
</dbReference>
<dbReference type="PROSITE" id="PS00211">
    <property type="entry name" value="ABC_TRANSPORTER_1"/>
    <property type="match status" value="1"/>
</dbReference>
<organism evidence="6 7">
    <name type="scientific">Uliginosibacterium paludis</name>
    <dbReference type="NCBI Taxonomy" id="1615952"/>
    <lineage>
        <taxon>Bacteria</taxon>
        <taxon>Pseudomonadati</taxon>
        <taxon>Pseudomonadota</taxon>
        <taxon>Betaproteobacteria</taxon>
        <taxon>Rhodocyclales</taxon>
        <taxon>Zoogloeaceae</taxon>
        <taxon>Uliginosibacterium</taxon>
    </lineage>
</organism>
<dbReference type="InterPro" id="IPR003439">
    <property type="entry name" value="ABC_transporter-like_ATP-bd"/>
</dbReference>
<dbReference type="Pfam" id="PF00005">
    <property type="entry name" value="ABC_tran"/>
    <property type="match status" value="1"/>
</dbReference>
<comment type="caution">
    <text evidence="6">The sequence shown here is derived from an EMBL/GenBank/DDBJ whole genome shotgun (WGS) entry which is preliminary data.</text>
</comment>
<dbReference type="Proteomes" id="UP001548590">
    <property type="component" value="Unassembled WGS sequence"/>
</dbReference>
<keyword evidence="7" id="KW-1185">Reference proteome</keyword>
<keyword evidence="4 6" id="KW-0067">ATP-binding</keyword>
<dbReference type="CDD" id="cd03261">
    <property type="entry name" value="ABC_Org_Solvent_Resistant"/>
    <property type="match status" value="1"/>
</dbReference>
<evidence type="ECO:0000256" key="4">
    <source>
        <dbReference type="ARBA" id="ARBA00022840"/>
    </source>
</evidence>
<feature type="domain" description="ABC transporter" evidence="5">
    <location>
        <begin position="12"/>
        <end position="248"/>
    </location>
</feature>
<evidence type="ECO:0000259" key="5">
    <source>
        <dbReference type="PROSITE" id="PS50893"/>
    </source>
</evidence>
<dbReference type="PANTHER" id="PTHR43023">
    <property type="entry name" value="PROTEIN TRIGALACTOSYLDIACYLGLYCEROL 3, CHLOROPLASTIC"/>
    <property type="match status" value="1"/>
</dbReference>
<sequence>METIKPQLTSLVELRDLRFGYGNRDVLHGVNLSVPRGKVVAIMGGSGCGKTTLMRLIGGQLRPRGGQATVCGQDVSALDRKGLYALRRRMSMLFQFGALFTDMSVFDNVAFPMREHTELSEPVIRDLVLMKLHAVGLRGAAGLMPSELSGGMARRVALARAIALDPELMMYDEPFAGLDPISLGVIGQLIRRLNDALGASSIVVTHDVQESLNIVDYIYFLSEGKVVAEGTPDEIRNSRDPWVHQFVWGEADGPVPFQYPAMKYEEALLGERS</sequence>
<evidence type="ECO:0000256" key="1">
    <source>
        <dbReference type="ARBA" id="ARBA00022448"/>
    </source>
</evidence>
<keyword evidence="3" id="KW-0547">Nucleotide-binding</keyword>
<evidence type="ECO:0000313" key="7">
    <source>
        <dbReference type="Proteomes" id="UP001548590"/>
    </source>
</evidence>
<keyword evidence="2" id="KW-1003">Cell membrane</keyword>
<dbReference type="GO" id="GO:0005524">
    <property type="term" value="F:ATP binding"/>
    <property type="evidence" value="ECO:0007669"/>
    <property type="project" value="UniProtKB-KW"/>
</dbReference>
<keyword evidence="2" id="KW-0472">Membrane</keyword>
<accession>A0ABV2CQ54</accession>
<protein>
    <submittedName>
        <fullName evidence="6">ABC transporter ATP-binding protein</fullName>
    </submittedName>
</protein>
<proteinExistence type="predicted"/>
<evidence type="ECO:0000256" key="2">
    <source>
        <dbReference type="ARBA" id="ARBA00022475"/>
    </source>
</evidence>
<dbReference type="SUPFAM" id="SSF52540">
    <property type="entry name" value="P-loop containing nucleoside triphosphate hydrolases"/>
    <property type="match status" value="1"/>
</dbReference>
<dbReference type="PROSITE" id="PS50893">
    <property type="entry name" value="ABC_TRANSPORTER_2"/>
    <property type="match status" value="1"/>
</dbReference>
<dbReference type="PANTHER" id="PTHR43023:SF6">
    <property type="entry name" value="INTERMEMBRANE PHOSPHOLIPID TRANSPORT SYSTEM ATP-BINDING PROTEIN MLAF"/>
    <property type="match status" value="1"/>
</dbReference>
<evidence type="ECO:0000256" key="3">
    <source>
        <dbReference type="ARBA" id="ARBA00022741"/>
    </source>
</evidence>
<dbReference type="RefSeq" id="WP_345923459.1">
    <property type="nucleotide sequence ID" value="NZ_JBDIVF010000001.1"/>
</dbReference>
<keyword evidence="1" id="KW-0813">Transport</keyword>
<dbReference type="InterPro" id="IPR017871">
    <property type="entry name" value="ABC_transporter-like_CS"/>
</dbReference>
<dbReference type="InterPro" id="IPR003593">
    <property type="entry name" value="AAA+_ATPase"/>
</dbReference>
<dbReference type="SMART" id="SM00382">
    <property type="entry name" value="AAA"/>
    <property type="match status" value="1"/>
</dbReference>
<evidence type="ECO:0000313" key="6">
    <source>
        <dbReference type="EMBL" id="MET1490040.1"/>
    </source>
</evidence>
<gene>
    <name evidence="6" type="ORF">ABVT11_09395</name>
</gene>
<dbReference type="InterPro" id="IPR027417">
    <property type="entry name" value="P-loop_NTPase"/>
</dbReference>
<reference evidence="6 7" key="1">
    <citation type="submission" date="2024-07" db="EMBL/GenBank/DDBJ databases">
        <title>Uliginosibacterium paludis KCTC:42655.</title>
        <authorList>
            <person name="Kim M.K."/>
        </authorList>
    </citation>
    <scope>NUCLEOTIDE SEQUENCE [LARGE SCALE GENOMIC DNA]</scope>
    <source>
        <strain evidence="6 7">KCTC 42655</strain>
    </source>
</reference>
<dbReference type="EMBL" id="JBEWLZ010000004">
    <property type="protein sequence ID" value="MET1490040.1"/>
    <property type="molecule type" value="Genomic_DNA"/>
</dbReference>